<sequence length="80" mass="9743">MKTALRKQGGYFKRHKRTSVLAKWFEYDVSYELPQLNANLRYRYNLSPYVTIMAYGLFLHKRWQNRFTVINSENYCKINV</sequence>
<gene>
    <name evidence="1" type="ORF">EUBSIR_01245</name>
</gene>
<protein>
    <submittedName>
        <fullName evidence="1">Uncharacterized protein</fullName>
    </submittedName>
</protein>
<dbReference type="EMBL" id="ABCA03000044">
    <property type="protein sequence ID" value="EDS00963.1"/>
    <property type="molecule type" value="Genomic_DNA"/>
</dbReference>
<reference evidence="1" key="2">
    <citation type="submission" date="2014-06" db="EMBL/GenBank/DDBJ databases">
        <title>Draft genome sequence of Eubacterium siraeum (DSM 15702).</title>
        <authorList>
            <person name="Sudarsanam P."/>
            <person name="Ley R."/>
            <person name="Guruge J."/>
            <person name="Turnbaugh P.J."/>
            <person name="Mahowald M."/>
            <person name="Liep D."/>
            <person name="Gordon J."/>
        </authorList>
    </citation>
    <scope>NUCLEOTIDE SEQUENCE</scope>
    <source>
        <strain evidence="1">DSM 15702</strain>
    </source>
</reference>
<dbReference type="Proteomes" id="UP000005326">
    <property type="component" value="Unassembled WGS sequence"/>
</dbReference>
<evidence type="ECO:0000313" key="2">
    <source>
        <dbReference type="Proteomes" id="UP000005326"/>
    </source>
</evidence>
<reference evidence="1" key="1">
    <citation type="submission" date="2007-10" db="EMBL/GenBank/DDBJ databases">
        <authorList>
            <person name="Fulton L."/>
            <person name="Clifton S."/>
            <person name="Fulton B."/>
            <person name="Xu J."/>
            <person name="Minx P."/>
            <person name="Pepin K.H."/>
            <person name="Johnson M."/>
            <person name="Thiruvilangam P."/>
            <person name="Bhonagiri V."/>
            <person name="Nash W.E."/>
            <person name="Mardis E.R."/>
            <person name="Wilson R.K."/>
        </authorList>
    </citation>
    <scope>NUCLEOTIDE SEQUENCE [LARGE SCALE GENOMIC DNA]</scope>
    <source>
        <strain evidence="1">DSM 15702</strain>
    </source>
</reference>
<accession>B0MN12</accession>
<comment type="caution">
    <text evidence="1">The sequence shown here is derived from an EMBL/GenBank/DDBJ whole genome shotgun (WGS) entry which is preliminary data.</text>
</comment>
<dbReference type="AlphaFoldDB" id="B0MN12"/>
<name>B0MN12_9FIRM</name>
<proteinExistence type="predicted"/>
<keyword evidence="2" id="KW-1185">Reference proteome</keyword>
<organism evidence="1 2">
    <name type="scientific">[Eubacterium] siraeum DSM 15702</name>
    <dbReference type="NCBI Taxonomy" id="428128"/>
    <lineage>
        <taxon>Bacteria</taxon>
        <taxon>Bacillati</taxon>
        <taxon>Bacillota</taxon>
        <taxon>Clostridia</taxon>
        <taxon>Eubacteriales</taxon>
        <taxon>Oscillospiraceae</taxon>
        <taxon>Oscillospiraceae incertae sedis</taxon>
    </lineage>
</organism>
<evidence type="ECO:0000313" key="1">
    <source>
        <dbReference type="EMBL" id="EDS00963.1"/>
    </source>
</evidence>